<dbReference type="Proteomes" id="UP000799764">
    <property type="component" value="Unassembled WGS sequence"/>
</dbReference>
<organism evidence="6 7">
    <name type="scientific">Karstenula rhodostoma CBS 690.94</name>
    <dbReference type="NCBI Taxonomy" id="1392251"/>
    <lineage>
        <taxon>Eukaryota</taxon>
        <taxon>Fungi</taxon>
        <taxon>Dikarya</taxon>
        <taxon>Ascomycota</taxon>
        <taxon>Pezizomycotina</taxon>
        <taxon>Dothideomycetes</taxon>
        <taxon>Pleosporomycetidae</taxon>
        <taxon>Pleosporales</taxon>
        <taxon>Massarineae</taxon>
        <taxon>Didymosphaeriaceae</taxon>
        <taxon>Karstenula</taxon>
    </lineage>
</organism>
<keyword evidence="3" id="KW-0378">Hydrolase</keyword>
<dbReference type="PROSITE" id="PS00383">
    <property type="entry name" value="TYR_PHOSPHATASE_1"/>
    <property type="match status" value="1"/>
</dbReference>
<dbReference type="InterPro" id="IPR016130">
    <property type="entry name" value="Tyr_Pase_AS"/>
</dbReference>
<dbReference type="EMBL" id="MU001505">
    <property type="protein sequence ID" value="KAF2441937.1"/>
    <property type="molecule type" value="Genomic_DNA"/>
</dbReference>
<name>A0A9P4UAC1_9PLEO</name>
<evidence type="ECO:0000313" key="6">
    <source>
        <dbReference type="EMBL" id="KAF2441937.1"/>
    </source>
</evidence>
<dbReference type="PANTHER" id="PTHR31126:SF48">
    <property type="entry name" value="INOSITOL PHOSPHATASE SIW14"/>
    <property type="match status" value="1"/>
</dbReference>
<dbReference type="InterPro" id="IPR020428">
    <property type="entry name" value="PFA-DSPs"/>
</dbReference>
<comment type="catalytic activity">
    <reaction evidence="5">
        <text>6-diphospho-1D-myo-inositol pentakisphosphate + H2O = 1D-myo-inositol hexakisphosphate + phosphate + H(+)</text>
        <dbReference type="Rhea" id="RHEA:79703"/>
        <dbReference type="ChEBI" id="CHEBI:15377"/>
        <dbReference type="ChEBI" id="CHEBI:15378"/>
        <dbReference type="ChEBI" id="CHEBI:43474"/>
        <dbReference type="ChEBI" id="CHEBI:58130"/>
        <dbReference type="ChEBI" id="CHEBI:230534"/>
        <dbReference type="EC" id="3.6.1.52"/>
    </reaction>
    <physiologicalReaction direction="left-to-right" evidence="5">
        <dbReference type="Rhea" id="RHEA:79704"/>
    </physiologicalReaction>
</comment>
<dbReference type="OrthoDB" id="6375174at2759"/>
<dbReference type="SUPFAM" id="SSF52799">
    <property type="entry name" value="(Phosphotyrosine protein) phosphatases II"/>
    <property type="match status" value="1"/>
</dbReference>
<proteinExistence type="predicted"/>
<dbReference type="InterPro" id="IPR004861">
    <property type="entry name" value="Siw14-like"/>
</dbReference>
<keyword evidence="7" id="KW-1185">Reference proteome</keyword>
<dbReference type="PANTHER" id="PTHR31126">
    <property type="entry name" value="TYROSINE-PROTEIN PHOSPHATASE"/>
    <property type="match status" value="1"/>
</dbReference>
<dbReference type="Gene3D" id="3.90.190.10">
    <property type="entry name" value="Protein tyrosine phosphatase superfamily"/>
    <property type="match status" value="1"/>
</dbReference>
<protein>
    <submittedName>
        <fullName evidence="6">Tyrosine-protein phosphatase-like protein SIW14</fullName>
    </submittedName>
</protein>
<evidence type="ECO:0000256" key="5">
    <source>
        <dbReference type="ARBA" id="ARBA00048424"/>
    </source>
</evidence>
<sequence>MSTNKVEQPTARSSLFTSVKSYFASLGLSPNNLLTEHAECTHHEDLADGDESADVVKTRTPSPITETIAPGRLRSLFPPSNYGAVVPGSVYRSSYPQPKNFDFLQSLKLKTIITLVPEEIPEEYREFMKSAGIQHFQVHINANKGAVRVQSCDINRALNILLDRTNHPVLIHCNKGKHRTGCLVATVRRIQGLDIEAIRHEYHTYADPKARFWDEVFFEHFDINTVMWLARKENWVLPEVEGAPISPPPSPVPSLAVAKPLA</sequence>
<dbReference type="PRINTS" id="PR01911">
    <property type="entry name" value="PFDSPHPHTASE"/>
</dbReference>
<evidence type="ECO:0000313" key="7">
    <source>
        <dbReference type="Proteomes" id="UP000799764"/>
    </source>
</evidence>
<keyword evidence="2" id="KW-0963">Cytoplasm</keyword>
<dbReference type="GO" id="GO:0016791">
    <property type="term" value="F:phosphatase activity"/>
    <property type="evidence" value="ECO:0007669"/>
    <property type="project" value="InterPro"/>
</dbReference>
<dbReference type="AlphaFoldDB" id="A0A9P4UAC1"/>
<dbReference type="Pfam" id="PF03162">
    <property type="entry name" value="Y_phosphatase2"/>
    <property type="match status" value="1"/>
</dbReference>
<evidence type="ECO:0000256" key="4">
    <source>
        <dbReference type="ARBA" id="ARBA00047562"/>
    </source>
</evidence>
<dbReference type="GO" id="GO:0005737">
    <property type="term" value="C:cytoplasm"/>
    <property type="evidence" value="ECO:0007669"/>
    <property type="project" value="UniProtKB-SubCell"/>
</dbReference>
<dbReference type="InterPro" id="IPR029021">
    <property type="entry name" value="Prot-tyrosine_phosphatase-like"/>
</dbReference>
<gene>
    <name evidence="6" type="ORF">P171DRAFT_434532</name>
</gene>
<comment type="catalytic activity">
    <reaction evidence="4">
        <text>3,5-bis(diphospho)-1D-myo-inositol 1,2,4,6-tetrakisphosphate + H2O = 3-diphospho-1D-myo-inositol 1,2,4,5,6-pentakisphosphate + phosphate + 2 H(+)</text>
        <dbReference type="Rhea" id="RHEA:56312"/>
        <dbReference type="ChEBI" id="CHEBI:15377"/>
        <dbReference type="ChEBI" id="CHEBI:15378"/>
        <dbReference type="ChEBI" id="CHEBI:43474"/>
        <dbReference type="ChEBI" id="CHEBI:140372"/>
        <dbReference type="ChEBI" id="CHEBI:140374"/>
        <dbReference type="EC" id="3.6.1.52"/>
    </reaction>
    <physiologicalReaction direction="left-to-right" evidence="4">
        <dbReference type="Rhea" id="RHEA:56313"/>
    </physiologicalReaction>
</comment>
<dbReference type="FunFam" id="3.90.190.10:FF:000035">
    <property type="entry name" value="Tyrosine phosphatase, putative"/>
    <property type="match status" value="1"/>
</dbReference>
<comment type="subcellular location">
    <subcellularLocation>
        <location evidence="1">Cytoplasm</location>
    </subcellularLocation>
</comment>
<reference evidence="6" key="1">
    <citation type="journal article" date="2020" name="Stud. Mycol.">
        <title>101 Dothideomycetes genomes: a test case for predicting lifestyles and emergence of pathogens.</title>
        <authorList>
            <person name="Haridas S."/>
            <person name="Albert R."/>
            <person name="Binder M."/>
            <person name="Bloem J."/>
            <person name="Labutti K."/>
            <person name="Salamov A."/>
            <person name="Andreopoulos B."/>
            <person name="Baker S."/>
            <person name="Barry K."/>
            <person name="Bills G."/>
            <person name="Bluhm B."/>
            <person name="Cannon C."/>
            <person name="Castanera R."/>
            <person name="Culley D."/>
            <person name="Daum C."/>
            <person name="Ezra D."/>
            <person name="Gonzalez J."/>
            <person name="Henrissat B."/>
            <person name="Kuo A."/>
            <person name="Liang C."/>
            <person name="Lipzen A."/>
            <person name="Lutzoni F."/>
            <person name="Magnuson J."/>
            <person name="Mondo S."/>
            <person name="Nolan M."/>
            <person name="Ohm R."/>
            <person name="Pangilinan J."/>
            <person name="Park H.-J."/>
            <person name="Ramirez L."/>
            <person name="Alfaro M."/>
            <person name="Sun H."/>
            <person name="Tritt A."/>
            <person name="Yoshinaga Y."/>
            <person name="Zwiers L.-H."/>
            <person name="Turgeon B."/>
            <person name="Goodwin S."/>
            <person name="Spatafora J."/>
            <person name="Crous P."/>
            <person name="Grigoriev I."/>
        </authorList>
    </citation>
    <scope>NUCLEOTIDE SEQUENCE</scope>
    <source>
        <strain evidence="6">CBS 690.94</strain>
    </source>
</reference>
<dbReference type="GO" id="GO:0052840">
    <property type="term" value="F:inositol diphosphate tetrakisphosphate diphosphatase activity"/>
    <property type="evidence" value="ECO:0007669"/>
    <property type="project" value="TreeGrafter"/>
</dbReference>
<accession>A0A9P4UAC1</accession>
<evidence type="ECO:0000256" key="1">
    <source>
        <dbReference type="ARBA" id="ARBA00004496"/>
    </source>
</evidence>
<comment type="caution">
    <text evidence="6">The sequence shown here is derived from an EMBL/GenBank/DDBJ whole genome shotgun (WGS) entry which is preliminary data.</text>
</comment>
<evidence type="ECO:0000256" key="2">
    <source>
        <dbReference type="ARBA" id="ARBA00022490"/>
    </source>
</evidence>
<evidence type="ECO:0000256" key="3">
    <source>
        <dbReference type="ARBA" id="ARBA00022801"/>
    </source>
</evidence>